<comment type="caution">
    <text evidence="2">The sequence shown here is derived from an EMBL/GenBank/DDBJ whole genome shotgun (WGS) entry which is preliminary data.</text>
</comment>
<dbReference type="AlphaFoldDB" id="A0A6N2C161"/>
<gene>
    <name evidence="2" type="ORF">EJD97_003415</name>
</gene>
<dbReference type="EMBL" id="RXGB01001463">
    <property type="protein sequence ID" value="TMW98839.1"/>
    <property type="molecule type" value="Genomic_DNA"/>
</dbReference>
<feature type="region of interest" description="Disordered" evidence="1">
    <location>
        <begin position="123"/>
        <end position="168"/>
    </location>
</feature>
<proteinExistence type="predicted"/>
<evidence type="ECO:0000313" key="2">
    <source>
        <dbReference type="EMBL" id="TMW98839.1"/>
    </source>
</evidence>
<organism evidence="2">
    <name type="scientific">Solanum chilense</name>
    <name type="common">Tomato</name>
    <name type="synonym">Lycopersicon chilense</name>
    <dbReference type="NCBI Taxonomy" id="4083"/>
    <lineage>
        <taxon>Eukaryota</taxon>
        <taxon>Viridiplantae</taxon>
        <taxon>Streptophyta</taxon>
        <taxon>Embryophyta</taxon>
        <taxon>Tracheophyta</taxon>
        <taxon>Spermatophyta</taxon>
        <taxon>Magnoliopsida</taxon>
        <taxon>eudicotyledons</taxon>
        <taxon>Gunneridae</taxon>
        <taxon>Pentapetalae</taxon>
        <taxon>asterids</taxon>
        <taxon>lamiids</taxon>
        <taxon>Solanales</taxon>
        <taxon>Solanaceae</taxon>
        <taxon>Solanoideae</taxon>
        <taxon>Solaneae</taxon>
        <taxon>Solanum</taxon>
        <taxon>Solanum subgen. Lycopersicon</taxon>
    </lineage>
</organism>
<protein>
    <recommendedName>
        <fullName evidence="3">Integrase core domain containing protein</fullName>
    </recommendedName>
</protein>
<evidence type="ECO:0000256" key="1">
    <source>
        <dbReference type="SAM" id="MobiDB-lite"/>
    </source>
</evidence>
<accession>A0A6N2C161</accession>
<reference evidence="2" key="1">
    <citation type="submission" date="2019-05" db="EMBL/GenBank/DDBJ databases">
        <title>The de novo reference genome and transcriptome assemblies of the wild tomato species Solanum chilense.</title>
        <authorList>
            <person name="Stam R."/>
            <person name="Nosenko T."/>
            <person name="Hoerger A.C."/>
            <person name="Stephan W."/>
            <person name="Seidel M.A."/>
            <person name="Kuhn J.M.M."/>
            <person name="Haberer G."/>
            <person name="Tellier A."/>
        </authorList>
    </citation>
    <scope>NUCLEOTIDE SEQUENCE</scope>
    <source>
        <tissue evidence="2">Mature leaves</tissue>
    </source>
</reference>
<name>A0A6N2C161_SOLCI</name>
<sequence>MQRSIIEAEERLERRMVQHTERKITEVHQFLDAFELRVLARPAPQVPDSEAPSAGLAEDTVMAALFATFEIPKPPPRENAKRRRVREEDEAIARKKECREMEAARRASIADEEACRIRAIESAAGESSSRNMAIEGGTADSVVGDEDTTEGVQITEVVSFGEPDPPAC</sequence>
<evidence type="ECO:0008006" key="3">
    <source>
        <dbReference type="Google" id="ProtNLM"/>
    </source>
</evidence>